<name>A0ABR9H5I2_9BACT</name>
<protein>
    <submittedName>
        <fullName evidence="1">Antitoxin MazE</fullName>
    </submittedName>
</protein>
<evidence type="ECO:0000313" key="2">
    <source>
        <dbReference type="Proteomes" id="UP000639010"/>
    </source>
</evidence>
<dbReference type="RefSeq" id="WP_192624070.1">
    <property type="nucleotide sequence ID" value="NZ_JADBGG010000020.1"/>
</dbReference>
<gene>
    <name evidence="1" type="ORF">H4684_002635</name>
</gene>
<sequence length="79" mass="8507">MGGRVAKRGSGLDLGISGSIVTDFGILENSLVDTSFRKDEVVIEPMRERYVLGELLAGISLENVHGEVGMDEPVGQEFL</sequence>
<dbReference type="Proteomes" id="UP000639010">
    <property type="component" value="Unassembled WGS sequence"/>
</dbReference>
<dbReference type="EMBL" id="JADBGG010000020">
    <property type="protein sequence ID" value="MBE1425976.1"/>
    <property type="molecule type" value="Genomic_DNA"/>
</dbReference>
<proteinExistence type="predicted"/>
<accession>A0ABR9H5I2</accession>
<comment type="caution">
    <text evidence="1">The sequence shown here is derived from an EMBL/GenBank/DDBJ whole genome shotgun (WGS) entry which is preliminary data.</text>
</comment>
<evidence type="ECO:0000313" key="1">
    <source>
        <dbReference type="EMBL" id="MBE1425976.1"/>
    </source>
</evidence>
<dbReference type="Gene3D" id="2.10.260.10">
    <property type="match status" value="1"/>
</dbReference>
<reference evidence="1 2" key="1">
    <citation type="submission" date="2020-10" db="EMBL/GenBank/DDBJ databases">
        <title>Genomic Encyclopedia of Type Strains, Phase IV (KMG-IV): sequencing the most valuable type-strain genomes for metagenomic binning, comparative biology and taxonomic classification.</title>
        <authorList>
            <person name="Goeker M."/>
        </authorList>
    </citation>
    <scope>NUCLEOTIDE SEQUENCE [LARGE SCALE GENOMIC DNA]</scope>
    <source>
        <strain evidence="1 2">DSM 4194</strain>
    </source>
</reference>
<keyword evidence="2" id="KW-1185">Reference proteome</keyword>
<organism evidence="1 2">
    <name type="scientific">Desulfomicrobium macestii</name>
    <dbReference type="NCBI Taxonomy" id="90731"/>
    <lineage>
        <taxon>Bacteria</taxon>
        <taxon>Pseudomonadati</taxon>
        <taxon>Thermodesulfobacteriota</taxon>
        <taxon>Desulfovibrionia</taxon>
        <taxon>Desulfovibrionales</taxon>
        <taxon>Desulfomicrobiaceae</taxon>
        <taxon>Desulfomicrobium</taxon>
    </lineage>
</organism>